<feature type="chain" id="PRO_5040816071" description="Lipoprotein" evidence="1">
    <location>
        <begin position="23"/>
        <end position="193"/>
    </location>
</feature>
<evidence type="ECO:0000313" key="2">
    <source>
        <dbReference type="EMBL" id="MTW18893.1"/>
    </source>
</evidence>
<reference evidence="2 3" key="1">
    <citation type="submission" date="2019-11" db="EMBL/GenBank/DDBJ databases">
        <title>Whole-genome sequence of Rhodoplanes serenus DSM 18633, type strain.</title>
        <authorList>
            <person name="Kyndt J.A."/>
            <person name="Meyer T.E."/>
        </authorList>
    </citation>
    <scope>NUCLEOTIDE SEQUENCE [LARGE SCALE GENOMIC DNA]</scope>
    <source>
        <strain evidence="2 3">DSM 18633</strain>
    </source>
</reference>
<dbReference type="PROSITE" id="PS51257">
    <property type="entry name" value="PROKAR_LIPOPROTEIN"/>
    <property type="match status" value="1"/>
</dbReference>
<dbReference type="Proteomes" id="UP000438991">
    <property type="component" value="Unassembled WGS sequence"/>
</dbReference>
<evidence type="ECO:0000256" key="1">
    <source>
        <dbReference type="SAM" id="SignalP"/>
    </source>
</evidence>
<proteinExistence type="predicted"/>
<sequence length="193" mass="20142">MRSGAGLVVALVVAATAVACGAQDRSYVRARPSETSGAWRVEHRVDRITARPAPIASVVAMVTNSKNAAIRPATLELTCFESRPIVRIAYDLRVGADRSSTLAYRVDDRPGGEIEATFLPDQRTVVIDEPTAVTRFVADLSAGTLLLLRAASLFAGNTVAEFRIAGAATAIAPVLEACPLPAATAAGRSAAAR</sequence>
<dbReference type="RefSeq" id="WP_155481245.1">
    <property type="nucleotide sequence ID" value="NZ_WNKV01000021.1"/>
</dbReference>
<dbReference type="EMBL" id="WNKV01000021">
    <property type="protein sequence ID" value="MTW18893.1"/>
    <property type="molecule type" value="Genomic_DNA"/>
</dbReference>
<evidence type="ECO:0000313" key="3">
    <source>
        <dbReference type="Proteomes" id="UP000438991"/>
    </source>
</evidence>
<accession>A0A9X4XPA9</accession>
<evidence type="ECO:0008006" key="4">
    <source>
        <dbReference type="Google" id="ProtNLM"/>
    </source>
</evidence>
<organism evidence="2 3">
    <name type="scientific">Rhodoplanes serenus</name>
    <dbReference type="NCBI Taxonomy" id="200615"/>
    <lineage>
        <taxon>Bacteria</taxon>
        <taxon>Pseudomonadati</taxon>
        <taxon>Pseudomonadota</taxon>
        <taxon>Alphaproteobacteria</taxon>
        <taxon>Hyphomicrobiales</taxon>
        <taxon>Nitrobacteraceae</taxon>
        <taxon>Rhodoplanes</taxon>
    </lineage>
</organism>
<dbReference type="AlphaFoldDB" id="A0A9X4XPA9"/>
<protein>
    <recommendedName>
        <fullName evidence="4">Lipoprotein</fullName>
    </recommendedName>
</protein>
<keyword evidence="1" id="KW-0732">Signal</keyword>
<feature type="signal peptide" evidence="1">
    <location>
        <begin position="1"/>
        <end position="22"/>
    </location>
</feature>
<name>A0A9X4XPA9_9BRAD</name>
<gene>
    <name evidence="2" type="ORF">GJ689_22095</name>
</gene>
<comment type="caution">
    <text evidence="2">The sequence shown here is derived from an EMBL/GenBank/DDBJ whole genome shotgun (WGS) entry which is preliminary data.</text>
</comment>